<feature type="compositionally biased region" description="Pro residues" evidence="6">
    <location>
        <begin position="1"/>
        <end position="20"/>
    </location>
</feature>
<evidence type="ECO:0000256" key="5">
    <source>
        <dbReference type="ARBA" id="ARBA00022833"/>
    </source>
</evidence>
<keyword evidence="3" id="KW-0479">Metal-binding</keyword>
<dbReference type="PANTHER" id="PTHR43114">
    <property type="entry name" value="ADENINE DEAMINASE"/>
    <property type="match status" value="1"/>
</dbReference>
<evidence type="ECO:0000256" key="2">
    <source>
        <dbReference type="ARBA" id="ARBA00006676"/>
    </source>
</evidence>
<dbReference type="Proteomes" id="UP001501371">
    <property type="component" value="Unassembled WGS sequence"/>
</dbReference>
<evidence type="ECO:0000313" key="8">
    <source>
        <dbReference type="EMBL" id="GAA1167958.1"/>
    </source>
</evidence>
<evidence type="ECO:0000256" key="3">
    <source>
        <dbReference type="ARBA" id="ARBA00022723"/>
    </source>
</evidence>
<dbReference type="Gene3D" id="3.20.20.140">
    <property type="entry name" value="Metal-dependent hydrolases"/>
    <property type="match status" value="1"/>
</dbReference>
<feature type="domain" description="Adenosine deaminase" evidence="7">
    <location>
        <begin position="121"/>
        <end position="389"/>
    </location>
</feature>
<evidence type="ECO:0000256" key="1">
    <source>
        <dbReference type="ARBA" id="ARBA00001947"/>
    </source>
</evidence>
<dbReference type="Pfam" id="PF00962">
    <property type="entry name" value="A_deaminase"/>
    <property type="match status" value="1"/>
</dbReference>
<protein>
    <submittedName>
        <fullName evidence="8">Adenosine deaminase</fullName>
    </submittedName>
</protein>
<comment type="caution">
    <text evidence="8">The sequence shown here is derived from an EMBL/GenBank/DDBJ whole genome shotgun (WGS) entry which is preliminary data.</text>
</comment>
<comment type="cofactor">
    <cofactor evidence="1">
        <name>Zn(2+)</name>
        <dbReference type="ChEBI" id="CHEBI:29105"/>
    </cofactor>
</comment>
<feature type="compositionally biased region" description="Low complexity" evidence="6">
    <location>
        <begin position="21"/>
        <end position="41"/>
    </location>
</feature>
<dbReference type="SUPFAM" id="SSF51556">
    <property type="entry name" value="Metallo-dependent hydrolases"/>
    <property type="match status" value="1"/>
</dbReference>
<accession>A0ABN1UTG2</accession>
<sequence>MAGPPRPPARPPIPYPPPPASDTMTSTTGTTSTVDSTGTDGYLQRLPKTDLHCHLIGTVRATTFAELARRAGLDLPASPETIYRDVNSLPPDPKLYENTRIPVPRGRAADEPEVSYSLFQVSRWIVDALRDADDLTRITYEAFEAAHRTSSVRHLEVSFDGVPPHLSTLGYRGAVEAYAEGIRLAERDFGMSGRLIAAVDRSTSADEALARVREVADNPHEYVAGIGLDNLETAGPPERFADAYRLAGAAGLRRTAHSSEHAPVAHNTITCLDLLGCDRIDHGYYVLEDDAVVARCREERVPFLVAFTTSRRSWRPWRRASIAAMIDAGLNVVLADDDPGLFPTTLTDEYRIAADDLGLGRAKLRAMTLAGVDACWLPEGEKAALRDRFVAELDALDAEGTGETAARTADAVDGDATA</sequence>
<name>A0ABN1UTG2_9ACTN</name>
<organism evidence="8 9">
    <name type="scientific">Streptomyces hebeiensis</name>
    <dbReference type="NCBI Taxonomy" id="229486"/>
    <lineage>
        <taxon>Bacteria</taxon>
        <taxon>Bacillati</taxon>
        <taxon>Actinomycetota</taxon>
        <taxon>Actinomycetes</taxon>
        <taxon>Kitasatosporales</taxon>
        <taxon>Streptomycetaceae</taxon>
        <taxon>Streptomyces</taxon>
    </lineage>
</organism>
<evidence type="ECO:0000313" key="9">
    <source>
        <dbReference type="Proteomes" id="UP001501371"/>
    </source>
</evidence>
<proteinExistence type="inferred from homology"/>
<dbReference type="PANTHER" id="PTHR43114:SF6">
    <property type="entry name" value="ADENINE DEAMINASE"/>
    <property type="match status" value="1"/>
</dbReference>
<evidence type="ECO:0000256" key="6">
    <source>
        <dbReference type="SAM" id="MobiDB-lite"/>
    </source>
</evidence>
<keyword evidence="5" id="KW-0862">Zinc</keyword>
<dbReference type="InterPro" id="IPR032466">
    <property type="entry name" value="Metal_Hydrolase"/>
</dbReference>
<dbReference type="EMBL" id="BAAAKV010000020">
    <property type="protein sequence ID" value="GAA1167958.1"/>
    <property type="molecule type" value="Genomic_DNA"/>
</dbReference>
<gene>
    <name evidence="8" type="ORF">GCM10009654_26360</name>
</gene>
<dbReference type="InterPro" id="IPR006330">
    <property type="entry name" value="Ado/ade_deaminase"/>
</dbReference>
<keyword evidence="9" id="KW-1185">Reference proteome</keyword>
<comment type="similarity">
    <text evidence="2">Belongs to the metallo-dependent hydrolases superfamily. Adenosine and AMP deaminases family.</text>
</comment>
<dbReference type="InterPro" id="IPR001365">
    <property type="entry name" value="A_deaminase_dom"/>
</dbReference>
<reference evidence="8 9" key="1">
    <citation type="journal article" date="2019" name="Int. J. Syst. Evol. Microbiol.">
        <title>The Global Catalogue of Microorganisms (GCM) 10K type strain sequencing project: providing services to taxonomists for standard genome sequencing and annotation.</title>
        <authorList>
            <consortium name="The Broad Institute Genomics Platform"/>
            <consortium name="The Broad Institute Genome Sequencing Center for Infectious Disease"/>
            <person name="Wu L."/>
            <person name="Ma J."/>
        </authorList>
    </citation>
    <scope>NUCLEOTIDE SEQUENCE [LARGE SCALE GENOMIC DNA]</scope>
    <source>
        <strain evidence="8 9">JCM 12696</strain>
    </source>
</reference>
<keyword evidence="4" id="KW-0378">Hydrolase</keyword>
<feature type="region of interest" description="Disordered" evidence="6">
    <location>
        <begin position="1"/>
        <end position="41"/>
    </location>
</feature>
<evidence type="ECO:0000256" key="4">
    <source>
        <dbReference type="ARBA" id="ARBA00022801"/>
    </source>
</evidence>
<evidence type="ECO:0000259" key="7">
    <source>
        <dbReference type="Pfam" id="PF00962"/>
    </source>
</evidence>